<reference evidence="1" key="1">
    <citation type="submission" date="2020-05" db="EMBL/GenBank/DDBJ databases">
        <authorList>
            <person name="Zhu T."/>
            <person name="Keshari N."/>
            <person name="Lu X."/>
        </authorList>
    </citation>
    <scope>NUCLEOTIDE SEQUENCE</scope>
    <source>
        <strain evidence="1">NK1-12</strain>
    </source>
</reference>
<dbReference type="InterPro" id="IPR021787">
    <property type="entry name" value="DUF3352"/>
</dbReference>
<accession>A0AA96WB30</accession>
<organism evidence="1">
    <name type="scientific">Leptolyngbya sp. NK1-12</name>
    <dbReference type="NCBI Taxonomy" id="2547451"/>
    <lineage>
        <taxon>Bacteria</taxon>
        <taxon>Bacillati</taxon>
        <taxon>Cyanobacteriota</taxon>
        <taxon>Cyanophyceae</taxon>
        <taxon>Leptolyngbyales</taxon>
        <taxon>Leptolyngbyaceae</taxon>
        <taxon>Leptolyngbya group</taxon>
        <taxon>Leptolyngbya</taxon>
    </lineage>
</organism>
<dbReference type="EMBL" id="CP053586">
    <property type="protein sequence ID" value="WNZ21878.1"/>
    <property type="molecule type" value="Genomic_DNA"/>
</dbReference>
<name>A0AA96WB30_9CYAN</name>
<protein>
    <submittedName>
        <fullName evidence="1">DUF3352 domain-containing protein</fullName>
    </submittedName>
</protein>
<sequence length="566" mass="61912">MKPRSFFSVLAGVVLVLLLIGTAGAYWLTARSGAQVPKQIATQPTTAMFVSRQAVAMVTLLVNPERLESFWLAETSPANRRQLQTGLRQWQQSVFASSGLDYDRDLKTWLGDEVTFALTTPDVNRDAADGLQPGYLLVLVADDPELAQESLQSFWQRRANARDLVFEQFAGVQLIHAANKKIAAGQPSLTSAIVGGRYVLFANYPKVMREALNDVQVSDLNLEQSFTYQQALEKLTGSKLGLVYVNLAQFGNWLADSTIATASKIAATESGLEKPHYEAMAAALKPARQGLLADTLLLTTTPNAQPVRGAMTNASPILQFIPTNSRFAIASRDLPTTQTQWQSQIASIWADGSPNRAEHSQLQQPWLRLQQQWELQFPDDALDWVTGEYALVQLPANGRSQSDWVFVAQQTAETKTSIEQLDQVAQQQGISLGALSLDNQPISAWIKLKTEAAKPELTSLRAEVAGVRTTIGDYELFATSLEALEQALAAQSATTSDIKDAIAQLQTPNQGYLYLNQEALEQLLRSIRGLELPKTLVSSLRSAVISSYGTDEAGLRGAIWLHLDGA</sequence>
<gene>
    <name evidence="1" type="ORF">HJG54_02670</name>
</gene>
<dbReference type="AlphaFoldDB" id="A0AA96WB30"/>
<dbReference type="Pfam" id="PF11832">
    <property type="entry name" value="DUF3352"/>
    <property type="match status" value="1"/>
</dbReference>
<evidence type="ECO:0000313" key="1">
    <source>
        <dbReference type="EMBL" id="WNZ21878.1"/>
    </source>
</evidence>
<dbReference type="RefSeq" id="WP_316433195.1">
    <property type="nucleotide sequence ID" value="NZ_CP053586.1"/>
</dbReference>
<proteinExistence type="predicted"/>